<proteinExistence type="predicted"/>
<evidence type="ECO:0000256" key="1">
    <source>
        <dbReference type="SAM" id="MobiDB-lite"/>
    </source>
</evidence>
<gene>
    <name evidence="2" type="ORF">CGOC_LOCUS10702</name>
</gene>
<dbReference type="AlphaFoldDB" id="A0A3P7MUP4"/>
<organism evidence="2 3">
    <name type="scientific">Cylicostephanus goldi</name>
    <name type="common">Nematode worm</name>
    <dbReference type="NCBI Taxonomy" id="71465"/>
    <lineage>
        <taxon>Eukaryota</taxon>
        <taxon>Metazoa</taxon>
        <taxon>Ecdysozoa</taxon>
        <taxon>Nematoda</taxon>
        <taxon>Chromadorea</taxon>
        <taxon>Rhabditida</taxon>
        <taxon>Rhabditina</taxon>
        <taxon>Rhabditomorpha</taxon>
        <taxon>Strongyloidea</taxon>
        <taxon>Strongylidae</taxon>
        <taxon>Cylicostephanus</taxon>
    </lineage>
</organism>
<dbReference type="OrthoDB" id="5876412at2759"/>
<accession>A0A3P7MUP4</accession>
<protein>
    <submittedName>
        <fullName evidence="2">Uncharacterized protein</fullName>
    </submittedName>
</protein>
<evidence type="ECO:0000313" key="3">
    <source>
        <dbReference type="Proteomes" id="UP000271889"/>
    </source>
</evidence>
<keyword evidence="3" id="KW-1185">Reference proteome</keyword>
<reference evidence="2 3" key="1">
    <citation type="submission" date="2018-11" db="EMBL/GenBank/DDBJ databases">
        <authorList>
            <consortium name="Pathogen Informatics"/>
        </authorList>
    </citation>
    <scope>NUCLEOTIDE SEQUENCE [LARGE SCALE GENOMIC DNA]</scope>
</reference>
<feature type="region of interest" description="Disordered" evidence="1">
    <location>
        <begin position="111"/>
        <end position="159"/>
    </location>
</feature>
<evidence type="ECO:0000313" key="2">
    <source>
        <dbReference type="EMBL" id="VDN27613.1"/>
    </source>
</evidence>
<sequence>MDQEIFHLGGVKFWRTASGKLLRLDPASPHPLIVRDSIGELASSKPRLVRLANGRLARITKKRIPASLLHQRTASVANSNQFHASIQRFPVPSATASVAVSDAIDASSLMGNGEESTELFEVQKKEPTPAIKAEPVDEKELEEQQEQPSLPPPTGEALNTLRPSLASALSDVNTAPTNVVCYLYAV</sequence>
<dbReference type="EMBL" id="UYRV01112570">
    <property type="protein sequence ID" value="VDN27613.1"/>
    <property type="molecule type" value="Genomic_DNA"/>
</dbReference>
<dbReference type="Proteomes" id="UP000271889">
    <property type="component" value="Unassembled WGS sequence"/>
</dbReference>
<name>A0A3P7MUP4_CYLGO</name>